<dbReference type="InterPro" id="IPR016047">
    <property type="entry name" value="M23ase_b-sheet_dom"/>
</dbReference>
<keyword evidence="4" id="KW-1185">Reference proteome</keyword>
<protein>
    <submittedName>
        <fullName evidence="3">M23 family metallopeptidase</fullName>
        <ecNumber evidence="3">3.4.-.-</ecNumber>
    </submittedName>
</protein>
<dbReference type="InterPro" id="IPR050570">
    <property type="entry name" value="Cell_wall_metabolism_enzyme"/>
</dbReference>
<reference evidence="3 4" key="1">
    <citation type="submission" date="2024-04" db="EMBL/GenBank/DDBJ databases">
        <title>Polymorphospora sp. isolated from Baiyangdian Lake in Xiong'an New Area.</title>
        <authorList>
            <person name="Zhang X."/>
            <person name="Liu J."/>
        </authorList>
    </citation>
    <scope>NUCLEOTIDE SEQUENCE [LARGE SCALE GENOMIC DNA]</scope>
    <source>
        <strain evidence="3 4">2-325</strain>
    </source>
</reference>
<dbReference type="SUPFAM" id="SSF51261">
    <property type="entry name" value="Duplicated hybrid motif"/>
    <property type="match status" value="1"/>
</dbReference>
<organism evidence="3 4">
    <name type="scientific">Polymorphospora lycopeni</name>
    <dbReference type="NCBI Taxonomy" id="3140240"/>
    <lineage>
        <taxon>Bacteria</taxon>
        <taxon>Bacillati</taxon>
        <taxon>Actinomycetota</taxon>
        <taxon>Actinomycetes</taxon>
        <taxon>Micromonosporales</taxon>
        <taxon>Micromonosporaceae</taxon>
        <taxon>Polymorphospora</taxon>
    </lineage>
</organism>
<evidence type="ECO:0000313" key="3">
    <source>
        <dbReference type="EMBL" id="MFB6393554.1"/>
    </source>
</evidence>
<dbReference type="RefSeq" id="WP_375733983.1">
    <property type="nucleotide sequence ID" value="NZ_JBCGDC010000023.1"/>
</dbReference>
<dbReference type="CDD" id="cd12797">
    <property type="entry name" value="M23_peptidase"/>
    <property type="match status" value="1"/>
</dbReference>
<feature type="compositionally biased region" description="Low complexity" evidence="1">
    <location>
        <begin position="379"/>
        <end position="388"/>
    </location>
</feature>
<gene>
    <name evidence="3" type="ORF">AAFH96_10605</name>
</gene>
<evidence type="ECO:0000259" key="2">
    <source>
        <dbReference type="Pfam" id="PF01551"/>
    </source>
</evidence>
<proteinExistence type="predicted"/>
<dbReference type="GO" id="GO:0016787">
    <property type="term" value="F:hydrolase activity"/>
    <property type="evidence" value="ECO:0007669"/>
    <property type="project" value="UniProtKB-KW"/>
</dbReference>
<evidence type="ECO:0000256" key="1">
    <source>
        <dbReference type="SAM" id="MobiDB-lite"/>
    </source>
</evidence>
<sequence>MTLRSLLSLAVAVIAAFVLCAGGLAGLVGGGTATAGCVPTAFSASAASPVVWPAVGGWDSDQVGNAATIVATGNRLEVPARGWVIAVATAIQESGLRNLAGGDRDSVGLFQQRPSQGWGTPTQLQDPAYASQAFYRKLVTVAGWETMPLTDAAQAVQVSAYPHAYARHENAATDLVTTIADTLDLPADGLAGCATTGPWTAPVHAPLVSGFRVPERPGHDGVDLAAPRGTLIRAAAAGTVRTVACNAVHADSGADWGCDRDGDPVRTRGCGWYVDLEHPAGLLTRYCHMDQPPTVRQGQQVAAGQPLGVVGSTGHSSGPHLHYEVRVHRPAHDNRAHGYEPVDPVAHHSRVGAPLGHHPPPGGPPPRPFQSHRPRPSRPRASSYRSKE</sequence>
<feature type="compositionally biased region" description="Pro residues" evidence="1">
    <location>
        <begin position="357"/>
        <end position="368"/>
    </location>
</feature>
<dbReference type="Proteomes" id="UP001582793">
    <property type="component" value="Unassembled WGS sequence"/>
</dbReference>
<accession>A0ABV5CNH2</accession>
<dbReference type="Gene3D" id="2.70.70.10">
    <property type="entry name" value="Glucose Permease (Domain IIA)"/>
    <property type="match status" value="1"/>
</dbReference>
<feature type="domain" description="M23ase beta-sheet core" evidence="2">
    <location>
        <begin position="218"/>
        <end position="329"/>
    </location>
</feature>
<name>A0ABV5CNH2_9ACTN</name>
<dbReference type="EC" id="3.4.-.-" evidence="3"/>
<dbReference type="InterPro" id="IPR011055">
    <property type="entry name" value="Dup_hybrid_motif"/>
</dbReference>
<keyword evidence="3" id="KW-0378">Hydrolase</keyword>
<dbReference type="PANTHER" id="PTHR21666">
    <property type="entry name" value="PEPTIDASE-RELATED"/>
    <property type="match status" value="1"/>
</dbReference>
<feature type="region of interest" description="Disordered" evidence="1">
    <location>
        <begin position="334"/>
        <end position="388"/>
    </location>
</feature>
<evidence type="ECO:0000313" key="4">
    <source>
        <dbReference type="Proteomes" id="UP001582793"/>
    </source>
</evidence>
<dbReference type="PANTHER" id="PTHR21666:SF270">
    <property type="entry name" value="MUREIN HYDROLASE ACTIVATOR ENVC"/>
    <property type="match status" value="1"/>
</dbReference>
<dbReference type="EMBL" id="JBCGDC010000023">
    <property type="protein sequence ID" value="MFB6393554.1"/>
    <property type="molecule type" value="Genomic_DNA"/>
</dbReference>
<comment type="caution">
    <text evidence="3">The sequence shown here is derived from an EMBL/GenBank/DDBJ whole genome shotgun (WGS) entry which is preliminary data.</text>
</comment>
<dbReference type="Pfam" id="PF01551">
    <property type="entry name" value="Peptidase_M23"/>
    <property type="match status" value="1"/>
</dbReference>